<dbReference type="InterPro" id="IPR012020">
    <property type="entry name" value="ABHD4"/>
</dbReference>
<gene>
    <name evidence="6" type="ORF">NFC81_11150</name>
</gene>
<feature type="active site" description="Charge relay system" evidence="4">
    <location>
        <position position="141"/>
    </location>
</feature>
<evidence type="ECO:0000259" key="5">
    <source>
        <dbReference type="Pfam" id="PF12146"/>
    </source>
</evidence>
<dbReference type="Pfam" id="PF12146">
    <property type="entry name" value="Hydrolase_4"/>
    <property type="match status" value="1"/>
</dbReference>
<keyword evidence="2" id="KW-0719">Serine esterase</keyword>
<dbReference type="GO" id="GO:0047372">
    <property type="term" value="F:monoacylglycerol lipase activity"/>
    <property type="evidence" value="ECO:0007669"/>
    <property type="project" value="TreeGrafter"/>
</dbReference>
<dbReference type="GO" id="GO:0034338">
    <property type="term" value="F:short-chain carboxylesterase activity"/>
    <property type="evidence" value="ECO:0007669"/>
    <property type="project" value="TreeGrafter"/>
</dbReference>
<name>A0AB38YD20_9GAMM</name>
<dbReference type="InterPro" id="IPR022742">
    <property type="entry name" value="Hydrolase_4"/>
</dbReference>
<reference evidence="6" key="1">
    <citation type="submission" date="2022-07" db="EMBL/GenBank/DDBJ databases">
        <title>Complete genome sequence of Salinispirillum sp. LH10-3-1 capable of multiple carbohydrate inversion isolated from a soda lake.</title>
        <authorList>
            <person name="Liu J."/>
            <person name="Zhai Y."/>
            <person name="Zhang H."/>
            <person name="Yang H."/>
            <person name="Qu J."/>
            <person name="Li J."/>
        </authorList>
    </citation>
    <scope>NUCLEOTIDE SEQUENCE</scope>
    <source>
        <strain evidence="6">LH 10-3-1</strain>
    </source>
</reference>
<dbReference type="PROSITE" id="PS01133">
    <property type="entry name" value="UPF0017"/>
    <property type="match status" value="1"/>
</dbReference>
<dbReference type="Gene3D" id="3.40.50.1820">
    <property type="entry name" value="alpha/beta hydrolase"/>
    <property type="match status" value="1"/>
</dbReference>
<evidence type="ECO:0000256" key="4">
    <source>
        <dbReference type="PIRSR" id="PIRSR005211-1"/>
    </source>
</evidence>
<feature type="active site" description="Charge relay system" evidence="4">
    <location>
        <position position="298"/>
    </location>
</feature>
<dbReference type="PIRSF" id="PIRSF005211">
    <property type="entry name" value="Ab_hydro_YheT"/>
    <property type="match status" value="1"/>
</dbReference>
<dbReference type="SUPFAM" id="SSF53474">
    <property type="entry name" value="alpha/beta-Hydrolases"/>
    <property type="match status" value="1"/>
</dbReference>
<accession>A0AB38YD20</accession>
<dbReference type="InterPro" id="IPR050960">
    <property type="entry name" value="AB_hydrolase_4_sf"/>
</dbReference>
<feature type="active site" description="Charge relay system" evidence="4">
    <location>
        <position position="269"/>
    </location>
</feature>
<dbReference type="RefSeq" id="WP_304994562.1">
    <property type="nucleotide sequence ID" value="NZ_CP101717.1"/>
</dbReference>
<dbReference type="PANTHER" id="PTHR10794:SF94">
    <property type="entry name" value="ESTERASE YHET-RELATED"/>
    <property type="match status" value="1"/>
</dbReference>
<dbReference type="AlphaFoldDB" id="A0AB38YD20"/>
<sequence length="322" mass="35600">MPVLASDFRSSWWLPGGHTQTIIPSVFRRLSLVSQPVEIPLPDDDRLVADYYPTHNAPVDTPLVVIAHGLEGSSQQAYVLGLAAAALAAGYAVLAWNFRGCGRADNLTHKVYYAGCSEDLDAVIHWGAARGHTRLYLSGYSMGANVTLKWLGEQGADARHRGVAAAAVASAPVDLEGCADALERPSNVIYRRRFVKDLSARLRNKARQYPEHFDLSKLHTVRSVRDFDEAYTGPLQGFRGAQDYYDACSAQRFMWDIQVPTLVLNALNDPFLSPSCFPLAQAETHPQVHFEAPRSGGHVGFRGCPGRWHLDYRFLAFFDTVN</sequence>
<dbReference type="InterPro" id="IPR029058">
    <property type="entry name" value="AB_hydrolase_fold"/>
</dbReference>
<evidence type="ECO:0000256" key="1">
    <source>
        <dbReference type="ARBA" id="ARBA00010884"/>
    </source>
</evidence>
<evidence type="ECO:0000256" key="2">
    <source>
        <dbReference type="ARBA" id="ARBA00022487"/>
    </source>
</evidence>
<proteinExistence type="inferred from homology"/>
<dbReference type="PANTHER" id="PTHR10794">
    <property type="entry name" value="ABHYDROLASE DOMAIN-CONTAINING PROTEIN"/>
    <property type="match status" value="1"/>
</dbReference>
<evidence type="ECO:0000256" key="3">
    <source>
        <dbReference type="ARBA" id="ARBA00022801"/>
    </source>
</evidence>
<feature type="domain" description="Serine aminopeptidase S33" evidence="5">
    <location>
        <begin position="63"/>
        <end position="274"/>
    </location>
</feature>
<protein>
    <submittedName>
        <fullName evidence="6">Alpha/beta fold hydrolase</fullName>
    </submittedName>
</protein>
<comment type="similarity">
    <text evidence="1">Belongs to the AB hydrolase superfamily. AB hydrolase 4 family.</text>
</comment>
<keyword evidence="3 6" id="KW-0378">Hydrolase</keyword>
<dbReference type="InterPro" id="IPR000952">
    <property type="entry name" value="AB_hydrolase_4_CS"/>
</dbReference>
<dbReference type="EMBL" id="CP101717">
    <property type="protein sequence ID" value="WLD57275.1"/>
    <property type="molecule type" value="Genomic_DNA"/>
</dbReference>
<organism evidence="6">
    <name type="scientific">Salinispirillum sp. LH 10-3-1</name>
    <dbReference type="NCBI Taxonomy" id="2952525"/>
    <lineage>
        <taxon>Bacteria</taxon>
        <taxon>Pseudomonadati</taxon>
        <taxon>Pseudomonadota</taxon>
        <taxon>Gammaproteobacteria</taxon>
        <taxon>Oceanospirillales</taxon>
        <taxon>Saccharospirillaceae</taxon>
        <taxon>Salinispirillum</taxon>
    </lineage>
</organism>
<evidence type="ECO:0000313" key="6">
    <source>
        <dbReference type="EMBL" id="WLD57275.1"/>
    </source>
</evidence>